<evidence type="ECO:0000313" key="2">
    <source>
        <dbReference type="Proteomes" id="UP000243793"/>
    </source>
</evidence>
<organism evidence="1 2">
    <name type="scientific">Oceanisphaera avium</name>
    <dbReference type="NCBI Taxonomy" id="1903694"/>
    <lineage>
        <taxon>Bacteria</taxon>
        <taxon>Pseudomonadati</taxon>
        <taxon>Pseudomonadota</taxon>
        <taxon>Gammaproteobacteria</taxon>
        <taxon>Aeromonadales</taxon>
        <taxon>Aeromonadaceae</taxon>
        <taxon>Oceanisphaera</taxon>
    </lineage>
</organism>
<evidence type="ECO:0000313" key="1">
    <source>
        <dbReference type="EMBL" id="ART78811.1"/>
    </source>
</evidence>
<gene>
    <name evidence="1" type="ORF">CBP12_00450</name>
</gene>
<accession>A0A1Y0CTY9</accession>
<name>A0A1Y0CTY9_9GAMM</name>
<dbReference type="EMBL" id="CP021376">
    <property type="protein sequence ID" value="ART78811.1"/>
    <property type="molecule type" value="Genomic_DNA"/>
</dbReference>
<keyword evidence="2" id="KW-1185">Reference proteome</keyword>
<proteinExistence type="predicted"/>
<reference evidence="2" key="1">
    <citation type="submission" date="2017-05" db="EMBL/GenBank/DDBJ databases">
        <authorList>
            <person name="Sung H."/>
        </authorList>
    </citation>
    <scope>NUCLEOTIDE SEQUENCE [LARGE SCALE GENOMIC DNA]</scope>
    <source>
        <strain evidence="2">AMac2203</strain>
    </source>
</reference>
<sequence length="112" mass="12745">MTGEIEILTFVRMTEVSSHTALAAVSFLSSCRGISLFVLKTKRDPDVRQDDESNQSYRACRGISFFVLKTKQDPDVREDDESDQSYRACRGISLFVLKTKQDPDFRQDDGID</sequence>
<dbReference type="KEGG" id="ocm:CBP12_00450"/>
<dbReference type="Proteomes" id="UP000243793">
    <property type="component" value="Chromosome"/>
</dbReference>
<protein>
    <submittedName>
        <fullName evidence="1">Uncharacterized protein</fullName>
    </submittedName>
</protein>
<dbReference type="AlphaFoldDB" id="A0A1Y0CTY9"/>